<dbReference type="EMBL" id="ASPP01023124">
    <property type="protein sequence ID" value="ETO10796.1"/>
    <property type="molecule type" value="Genomic_DNA"/>
</dbReference>
<keyword evidence="2" id="KW-1185">Reference proteome</keyword>
<sequence length="239" mass="26668">GEGGSSKRLLIGYNSPLPKHGKLFLVDRIKDHPLWKSETFWKEAFCDSLNQEFKKYPKLEEWHSKQEQKEAERRNNEITFSQLAAITHNMKEFGMQNNTIVGFLDSQNISTDKKLMLKATLGMSDEIIPKIPALPVPAATIPSAQVTIDSTPMESQTQAQVQAQIQVQVQEQIRVQAQVQTLVQTQAQTQTQPQALSFGDENNGWVIAGVTNGIESNRVVILDDSFDSDGMEILADPSS</sequence>
<evidence type="ECO:0000313" key="1">
    <source>
        <dbReference type="EMBL" id="ETO10796.1"/>
    </source>
</evidence>
<comment type="caution">
    <text evidence="1">The sequence shown here is derived from an EMBL/GenBank/DDBJ whole genome shotgun (WGS) entry which is preliminary data.</text>
</comment>
<dbReference type="AlphaFoldDB" id="X6MAX0"/>
<feature type="non-terminal residue" evidence="1">
    <location>
        <position position="1"/>
    </location>
</feature>
<dbReference type="PANTHER" id="PTHR13663:SF2">
    <property type="entry name" value="SIMILAR TO RIKEN CDNA 6430548M08"/>
    <property type="match status" value="1"/>
</dbReference>
<reference evidence="1 2" key="1">
    <citation type="journal article" date="2013" name="Curr. Biol.">
        <title>The Genome of the Foraminiferan Reticulomyxa filosa.</title>
        <authorList>
            <person name="Glockner G."/>
            <person name="Hulsmann N."/>
            <person name="Schleicher M."/>
            <person name="Noegel A.A."/>
            <person name="Eichinger L."/>
            <person name="Gallinger C."/>
            <person name="Pawlowski J."/>
            <person name="Sierra R."/>
            <person name="Euteneuer U."/>
            <person name="Pillet L."/>
            <person name="Moustafa A."/>
            <person name="Platzer M."/>
            <person name="Groth M."/>
            <person name="Szafranski K."/>
            <person name="Schliwa M."/>
        </authorList>
    </citation>
    <scope>NUCLEOTIDE SEQUENCE [LARGE SCALE GENOMIC DNA]</scope>
</reference>
<dbReference type="PANTHER" id="PTHR13663">
    <property type="entry name" value="SIMILAR TO RIKEN CDNA 6430548M08"/>
    <property type="match status" value="1"/>
</dbReference>
<dbReference type="InterPro" id="IPR039872">
    <property type="entry name" value="KIAA0513"/>
</dbReference>
<protein>
    <submittedName>
        <fullName evidence="1">Putative RTX-family protein-27</fullName>
    </submittedName>
</protein>
<name>X6MAX0_RETFI</name>
<dbReference type="OrthoDB" id="6268344at2759"/>
<proteinExistence type="predicted"/>
<evidence type="ECO:0000313" key="2">
    <source>
        <dbReference type="Proteomes" id="UP000023152"/>
    </source>
</evidence>
<organism evidence="1 2">
    <name type="scientific">Reticulomyxa filosa</name>
    <dbReference type="NCBI Taxonomy" id="46433"/>
    <lineage>
        <taxon>Eukaryota</taxon>
        <taxon>Sar</taxon>
        <taxon>Rhizaria</taxon>
        <taxon>Retaria</taxon>
        <taxon>Foraminifera</taxon>
        <taxon>Monothalamids</taxon>
        <taxon>Reticulomyxidae</taxon>
        <taxon>Reticulomyxa</taxon>
    </lineage>
</organism>
<accession>X6MAX0</accession>
<dbReference type="Proteomes" id="UP000023152">
    <property type="component" value="Unassembled WGS sequence"/>
</dbReference>
<gene>
    <name evidence="1" type="ORF">RFI_26583</name>
</gene>